<evidence type="ECO:0000313" key="5">
    <source>
        <dbReference type="EMBL" id="CAD7230406.1"/>
    </source>
</evidence>
<gene>
    <name evidence="5" type="ORF">CTOB1V02_LOCUS8264</name>
</gene>
<sequence length="527" mass="57561">MAARVLSGVALEIHMVSGTIYIADIAEPKYRGRLTALIQIILNIGTIMVYTCGLFLDWKESALVLGVLPVLIMVAALNLPESPSFLLTKGRDDDALRSLGWYRGLPYDVQDPKQRCVFASFGMMYGVCVTYTAIAIPSWKEDPNRPFNMTDNDAGLHGSLVNIGSMAGGIIGGIVITWLGNKKLLILSQIPLILSWLVLAYPPSKLVMMAVRILSGVATEIHMVSGTMYIADVAEPKYRGRLTALIIIVLNIGTVMVFGFGLFLDWKESALVLGIFPVLIMVAALSLPESPSFLLTKGRDDDALRSLGWYRGLPYDVQEEKQLDSVFAEFGCIFSSFAMMYAVCVTYTAIAIPSWNEDPNRPFNMSDNDAGLHGSIVNIGSIAGGIVGGVIITWLGNKKQLILSQVPLTLTWLVLAYPPSKLVMMAVRVLSGVTTEIHMVSGTMYIADVAEPKYRGRLTALIQIVMNIGTITVYACGLFMDWKESALVFGVLPVLIMVAALNLPESPSFLLTKGRDDDALRSLGWYR</sequence>
<dbReference type="PANTHER" id="PTHR48021">
    <property type="match status" value="1"/>
</dbReference>
<evidence type="ECO:0000256" key="2">
    <source>
        <dbReference type="ARBA" id="ARBA00022692"/>
    </source>
</evidence>
<reference evidence="5" key="1">
    <citation type="submission" date="2020-11" db="EMBL/GenBank/DDBJ databases">
        <authorList>
            <person name="Tran Van P."/>
        </authorList>
    </citation>
    <scope>NUCLEOTIDE SEQUENCE</scope>
</reference>
<dbReference type="InterPro" id="IPR036259">
    <property type="entry name" value="MFS_trans_sf"/>
</dbReference>
<keyword evidence="3" id="KW-1133">Transmembrane helix</keyword>
<dbReference type="GO" id="GO:0022857">
    <property type="term" value="F:transmembrane transporter activity"/>
    <property type="evidence" value="ECO:0007669"/>
    <property type="project" value="InterPro"/>
</dbReference>
<dbReference type="AlphaFoldDB" id="A0A7R8WJZ8"/>
<organism evidence="5">
    <name type="scientific">Cyprideis torosa</name>
    <dbReference type="NCBI Taxonomy" id="163714"/>
    <lineage>
        <taxon>Eukaryota</taxon>
        <taxon>Metazoa</taxon>
        <taxon>Ecdysozoa</taxon>
        <taxon>Arthropoda</taxon>
        <taxon>Crustacea</taxon>
        <taxon>Oligostraca</taxon>
        <taxon>Ostracoda</taxon>
        <taxon>Podocopa</taxon>
        <taxon>Podocopida</taxon>
        <taxon>Cytherocopina</taxon>
        <taxon>Cytheroidea</taxon>
        <taxon>Cytherideidae</taxon>
        <taxon>Cyprideis</taxon>
    </lineage>
</organism>
<dbReference type="InterPro" id="IPR020846">
    <property type="entry name" value="MFS_dom"/>
</dbReference>
<proteinExistence type="predicted"/>
<feature type="non-terminal residue" evidence="5">
    <location>
        <position position="527"/>
    </location>
</feature>
<evidence type="ECO:0000256" key="3">
    <source>
        <dbReference type="ARBA" id="ARBA00022989"/>
    </source>
</evidence>
<dbReference type="Gene3D" id="1.20.1250.20">
    <property type="entry name" value="MFS general substrate transporter like domains"/>
    <property type="match status" value="3"/>
</dbReference>
<comment type="subcellular location">
    <subcellularLocation>
        <location evidence="1">Membrane</location>
        <topology evidence="1">Multi-pass membrane protein</topology>
    </subcellularLocation>
</comment>
<dbReference type="InterPro" id="IPR005828">
    <property type="entry name" value="MFS_sugar_transport-like"/>
</dbReference>
<keyword evidence="2" id="KW-0812">Transmembrane</keyword>
<accession>A0A7R8WJZ8</accession>
<dbReference type="PANTHER" id="PTHR48021:SF1">
    <property type="entry name" value="GH07001P-RELATED"/>
    <property type="match status" value="1"/>
</dbReference>
<protein>
    <submittedName>
        <fullName evidence="5">Uncharacterized protein</fullName>
    </submittedName>
</protein>
<dbReference type="GO" id="GO:0016020">
    <property type="term" value="C:membrane"/>
    <property type="evidence" value="ECO:0007669"/>
    <property type="project" value="UniProtKB-SubCell"/>
</dbReference>
<dbReference type="InterPro" id="IPR050549">
    <property type="entry name" value="MFS_Trehalose_Transporter"/>
</dbReference>
<dbReference type="OrthoDB" id="6619466at2759"/>
<name>A0A7R8WJZ8_9CRUS</name>
<evidence type="ECO:0000256" key="1">
    <source>
        <dbReference type="ARBA" id="ARBA00004141"/>
    </source>
</evidence>
<dbReference type="EMBL" id="OB662664">
    <property type="protein sequence ID" value="CAD7230406.1"/>
    <property type="molecule type" value="Genomic_DNA"/>
</dbReference>
<keyword evidence="4" id="KW-0472">Membrane</keyword>
<dbReference type="PROSITE" id="PS50850">
    <property type="entry name" value="MFS"/>
    <property type="match status" value="2"/>
</dbReference>
<dbReference type="SUPFAM" id="SSF103473">
    <property type="entry name" value="MFS general substrate transporter"/>
    <property type="match status" value="3"/>
</dbReference>
<evidence type="ECO:0000256" key="4">
    <source>
        <dbReference type="ARBA" id="ARBA00023136"/>
    </source>
</evidence>
<dbReference type="Pfam" id="PF00083">
    <property type="entry name" value="Sugar_tr"/>
    <property type="match status" value="3"/>
</dbReference>